<evidence type="ECO:0000256" key="3">
    <source>
        <dbReference type="ARBA" id="ARBA00023274"/>
    </source>
</evidence>
<dbReference type="Pfam" id="PF00467">
    <property type="entry name" value="KOW"/>
    <property type="match status" value="1"/>
</dbReference>
<dbReference type="PANTHER" id="PTHR12903">
    <property type="entry name" value="MITOCHONDRIAL RIBOSOMAL PROTEIN L24"/>
    <property type="match status" value="1"/>
</dbReference>
<dbReference type="InterPro" id="IPR057264">
    <property type="entry name" value="Ribosomal_uL24_C"/>
</dbReference>
<dbReference type="GO" id="GO:0006412">
    <property type="term" value="P:translation"/>
    <property type="evidence" value="ECO:0007669"/>
    <property type="project" value="UniProtKB-UniRule"/>
</dbReference>
<protein>
    <recommendedName>
        <fullName evidence="4 5">Large ribosomal subunit protein uL24</fullName>
    </recommendedName>
</protein>
<dbReference type="AlphaFoldDB" id="A0A9D1PW44"/>
<evidence type="ECO:0000259" key="7">
    <source>
        <dbReference type="SMART" id="SM00739"/>
    </source>
</evidence>
<feature type="domain" description="KOW" evidence="7">
    <location>
        <begin position="5"/>
        <end position="32"/>
    </location>
</feature>
<dbReference type="GO" id="GO:0005840">
    <property type="term" value="C:ribosome"/>
    <property type="evidence" value="ECO:0007669"/>
    <property type="project" value="UniProtKB-KW"/>
</dbReference>
<reference evidence="8" key="1">
    <citation type="journal article" date="2021" name="PeerJ">
        <title>Extensive microbial diversity within the chicken gut microbiome revealed by metagenomics and culture.</title>
        <authorList>
            <person name="Gilroy R."/>
            <person name="Ravi A."/>
            <person name="Getino M."/>
            <person name="Pursley I."/>
            <person name="Horton D.L."/>
            <person name="Alikhan N.F."/>
            <person name="Baker D."/>
            <person name="Gharbi K."/>
            <person name="Hall N."/>
            <person name="Watson M."/>
            <person name="Adriaenssens E.M."/>
            <person name="Foster-Nyarko E."/>
            <person name="Jarju S."/>
            <person name="Secka A."/>
            <person name="Antonio M."/>
            <person name="Oren A."/>
            <person name="Chaudhuri R.R."/>
            <person name="La Ragione R."/>
            <person name="Hildebrand F."/>
            <person name="Pallen M.J."/>
        </authorList>
    </citation>
    <scope>NUCLEOTIDE SEQUENCE</scope>
    <source>
        <strain evidence="8">ChiHecec2B26-446</strain>
    </source>
</reference>
<accession>A0A9D1PW44</accession>
<dbReference type="SMART" id="SM00739">
    <property type="entry name" value="KOW"/>
    <property type="match status" value="1"/>
</dbReference>
<evidence type="ECO:0000313" key="8">
    <source>
        <dbReference type="EMBL" id="HIW00331.1"/>
    </source>
</evidence>
<dbReference type="GO" id="GO:0003735">
    <property type="term" value="F:structural constituent of ribosome"/>
    <property type="evidence" value="ECO:0007669"/>
    <property type="project" value="InterPro"/>
</dbReference>
<keyword evidence="2 5" id="KW-0689">Ribosomal protein</keyword>
<comment type="similarity">
    <text evidence="1 5 6">Belongs to the universal ribosomal protein uL24 family.</text>
</comment>
<dbReference type="InterPro" id="IPR005825">
    <property type="entry name" value="Ribosomal_uL24_CS"/>
</dbReference>
<dbReference type="InterPro" id="IPR003256">
    <property type="entry name" value="Ribosomal_uL24"/>
</dbReference>
<gene>
    <name evidence="5 8" type="primary">rplX</name>
    <name evidence="8" type="ORF">H9894_03990</name>
</gene>
<comment type="function">
    <text evidence="5">One of two assembly initiator proteins, it binds directly to the 5'-end of the 23S rRNA, where it nucleates assembly of the 50S subunit.</text>
</comment>
<dbReference type="GO" id="GO:1990904">
    <property type="term" value="C:ribonucleoprotein complex"/>
    <property type="evidence" value="ECO:0007669"/>
    <property type="project" value="UniProtKB-KW"/>
</dbReference>
<reference evidence="8" key="2">
    <citation type="submission" date="2021-04" db="EMBL/GenBank/DDBJ databases">
        <authorList>
            <person name="Gilroy R."/>
        </authorList>
    </citation>
    <scope>NUCLEOTIDE SEQUENCE</scope>
    <source>
        <strain evidence="8">ChiHecec2B26-446</strain>
    </source>
</reference>
<dbReference type="Pfam" id="PF17136">
    <property type="entry name" value="ribosomal_L24"/>
    <property type="match status" value="1"/>
</dbReference>
<dbReference type="EMBL" id="DXHV01000043">
    <property type="protein sequence ID" value="HIW00331.1"/>
    <property type="molecule type" value="Genomic_DNA"/>
</dbReference>
<evidence type="ECO:0000256" key="4">
    <source>
        <dbReference type="ARBA" id="ARBA00035206"/>
    </source>
</evidence>
<evidence type="ECO:0000256" key="6">
    <source>
        <dbReference type="RuleBase" id="RU003477"/>
    </source>
</evidence>
<evidence type="ECO:0000256" key="5">
    <source>
        <dbReference type="HAMAP-Rule" id="MF_01326"/>
    </source>
</evidence>
<dbReference type="SUPFAM" id="SSF50104">
    <property type="entry name" value="Translation proteins SH3-like domain"/>
    <property type="match status" value="1"/>
</dbReference>
<dbReference type="GO" id="GO:0019843">
    <property type="term" value="F:rRNA binding"/>
    <property type="evidence" value="ECO:0007669"/>
    <property type="project" value="UniProtKB-UniRule"/>
</dbReference>
<comment type="function">
    <text evidence="5">One of the proteins that surrounds the polypeptide exit tunnel on the outside of the subunit.</text>
</comment>
<dbReference type="Gene3D" id="2.30.30.30">
    <property type="match status" value="1"/>
</dbReference>
<dbReference type="HAMAP" id="MF_01326_B">
    <property type="entry name" value="Ribosomal_uL24_B"/>
    <property type="match status" value="1"/>
</dbReference>
<dbReference type="InterPro" id="IPR005824">
    <property type="entry name" value="KOW"/>
</dbReference>
<dbReference type="Proteomes" id="UP000886752">
    <property type="component" value="Unassembled WGS sequence"/>
</dbReference>
<proteinExistence type="inferred from homology"/>
<evidence type="ECO:0000256" key="2">
    <source>
        <dbReference type="ARBA" id="ARBA00022980"/>
    </source>
</evidence>
<sequence length="111" mass="12448">MTNFRIHKGDKVMIITGKDAGKIGKVLKIMRKHNKVLVENANIAKRSVRPNPYTQTSGGIVDKAMPVHISNVMVVCSACAEPTRIGYRYVEEAEGKLKKVRFCKKCNEVME</sequence>
<keyword evidence="3 5" id="KW-0687">Ribonucleoprotein</keyword>
<evidence type="ECO:0000313" key="9">
    <source>
        <dbReference type="Proteomes" id="UP000886752"/>
    </source>
</evidence>
<dbReference type="InterPro" id="IPR041988">
    <property type="entry name" value="Ribosomal_uL24_KOW"/>
</dbReference>
<dbReference type="InterPro" id="IPR014722">
    <property type="entry name" value="Rib_uL2_dom2"/>
</dbReference>
<keyword evidence="5" id="KW-0694">RNA-binding</keyword>
<dbReference type="CDD" id="cd06089">
    <property type="entry name" value="KOW_RPL26"/>
    <property type="match status" value="1"/>
</dbReference>
<name>A0A9D1PW44_9BACT</name>
<comment type="caution">
    <text evidence="8">The sequence shown here is derived from an EMBL/GenBank/DDBJ whole genome shotgun (WGS) entry which is preliminary data.</text>
</comment>
<dbReference type="NCBIfam" id="TIGR01079">
    <property type="entry name" value="rplX_bact"/>
    <property type="match status" value="1"/>
</dbReference>
<comment type="subunit">
    <text evidence="5">Part of the 50S ribosomal subunit.</text>
</comment>
<organism evidence="8 9">
    <name type="scientific">Candidatus Desulfovibrio intestinipullorum</name>
    <dbReference type="NCBI Taxonomy" id="2838536"/>
    <lineage>
        <taxon>Bacteria</taxon>
        <taxon>Pseudomonadati</taxon>
        <taxon>Thermodesulfobacteriota</taxon>
        <taxon>Desulfovibrionia</taxon>
        <taxon>Desulfovibrionales</taxon>
        <taxon>Desulfovibrionaceae</taxon>
        <taxon>Desulfovibrio</taxon>
    </lineage>
</organism>
<evidence type="ECO:0000256" key="1">
    <source>
        <dbReference type="ARBA" id="ARBA00010618"/>
    </source>
</evidence>
<keyword evidence="5" id="KW-0699">rRNA-binding</keyword>
<dbReference type="InterPro" id="IPR008991">
    <property type="entry name" value="Translation_prot_SH3-like_sf"/>
</dbReference>
<dbReference type="PROSITE" id="PS01108">
    <property type="entry name" value="RIBOSOMAL_L24"/>
    <property type="match status" value="1"/>
</dbReference>